<accession>A0ABD3W015</accession>
<dbReference type="InterPro" id="IPR036322">
    <property type="entry name" value="WD40_repeat_dom_sf"/>
</dbReference>
<keyword evidence="8" id="KW-0539">Nucleus</keyword>
<sequence length="903" mass="101821">MEGTSLGPFCTEIRLSEEHLNELTSIKSLGNCHVKIGVLLELNTFLKSAAKVIDVAKCLQPKLSVFSDATLRTKLTRLLEVKKKLVSKKKVKGFCSVEDLQQQPFELQSKTLFATEFVAEMKLEERPIQDTDLCSQQSVQADNCSVNNDHDGTSHSTDMDNFEKAQKKTLNVYDYELNKKNKTLNKLMNEIENSKNDLKSLENKVGHFGVRNVNKRDEKARITRQALRKSKAHVRGLTKIIEKLQNVKEENKQLAVEKEILKKELDMLNEKKLIIDSAENKKLNAQKSASYYKMKAKKLHQQIKSGESPNIDKVKHILVGKNQELHNLQVQDLASFLKQCSSTPETLLNPEGHWKSDDTSDLYAVPHHKRLAQKLFVVAQSTEGILHQTIKTVTAAMLRTVEKQFEELQFHCSADVSSCTGSNNASSKFEAVSVHMSIRPVCSGLVVSCCCPISVCRSYFAVDSVQAESLFCQEKVAHSYQMTHSSHLFIRFAATCDTRKASIGPEHLTATSRVPKDVFLFTQKRELGLRTAPPFDSVNEYTSHHMPGLFREKECKVGNINKIFASQWLSDKQVVYGTKCNKLIVCDVMNGRETHIPSLRSSETSSPAVCPCGIHSIAINPSKTLLATGAENTNDLAVYKLPTFDPLCVGENGHKDWIFDVTWLDDEFCVTGSRDSRLCLWRINNDDDQPSSPHLNLQVPEYTMKSPVAIKDVDKSVKVRALAYYDDRRELGVLSLNAYFHLWDVERFTEIYNRRLPHSKENVCMAVSKMKTLYAIGSQSHVNLVDPRSKNTLTTIISKYRGQGIRSVSFRNDMITIGTGVGMILFFDLKAGKYLESGCGHSCHLNLGRGWLLHDENYREYFMDQHYPNAAYTHKYNDTGTRLFIAGGPLPAGLWGNYAGIWS</sequence>
<keyword evidence="7" id="KW-0833">Ubl conjugation pathway</keyword>
<dbReference type="SUPFAM" id="SSF50978">
    <property type="entry name" value="WD40 repeat-like"/>
    <property type="match status" value="1"/>
</dbReference>
<dbReference type="GO" id="GO:0005737">
    <property type="term" value="C:cytoplasm"/>
    <property type="evidence" value="ECO:0007669"/>
    <property type="project" value="UniProtKB-SubCell"/>
</dbReference>
<evidence type="ECO:0000313" key="14">
    <source>
        <dbReference type="Proteomes" id="UP001634394"/>
    </source>
</evidence>
<dbReference type="InterPro" id="IPR015943">
    <property type="entry name" value="WD40/YVTN_repeat-like_dom_sf"/>
</dbReference>
<feature type="domain" description="DDB1- and CUL4-associated factor 12 beta-propeller" evidence="12">
    <location>
        <begin position="546"/>
        <end position="903"/>
    </location>
</feature>
<feature type="repeat" description="WD" evidence="10">
    <location>
        <begin position="651"/>
        <end position="691"/>
    </location>
</feature>
<evidence type="ECO:0000256" key="3">
    <source>
        <dbReference type="ARBA" id="ARBA00004906"/>
    </source>
</evidence>
<evidence type="ECO:0000256" key="11">
    <source>
        <dbReference type="SAM" id="Coils"/>
    </source>
</evidence>
<keyword evidence="4" id="KW-0963">Cytoplasm</keyword>
<comment type="subcellular location">
    <subcellularLocation>
        <location evidence="2">Cytoplasm</location>
    </subcellularLocation>
    <subcellularLocation>
        <location evidence="1">Nucleus</location>
    </subcellularLocation>
</comment>
<protein>
    <recommendedName>
        <fullName evidence="12">DDB1- and CUL4-associated factor 12 beta-propeller domain-containing protein</fullName>
    </recommendedName>
</protein>
<keyword evidence="5 10" id="KW-0853">WD repeat</keyword>
<proteinExistence type="inferred from homology"/>
<evidence type="ECO:0000256" key="1">
    <source>
        <dbReference type="ARBA" id="ARBA00004123"/>
    </source>
</evidence>
<dbReference type="PANTHER" id="PTHR19860:SF16">
    <property type="entry name" value="DDB1- AND CUL4-ASSOCIATED FACTOR 12"/>
    <property type="match status" value="1"/>
</dbReference>
<dbReference type="Proteomes" id="UP001634394">
    <property type="component" value="Unassembled WGS sequence"/>
</dbReference>
<evidence type="ECO:0000259" key="12">
    <source>
        <dbReference type="Pfam" id="PF23760"/>
    </source>
</evidence>
<dbReference type="InterPro" id="IPR056151">
    <property type="entry name" value="Beta-prop_DCAF12"/>
</dbReference>
<dbReference type="PANTHER" id="PTHR19860">
    <property type="entry name" value="DDB1- AND CUL4-ASSOCIATED FACTOR 12-RELATED"/>
    <property type="match status" value="1"/>
</dbReference>
<evidence type="ECO:0000256" key="7">
    <source>
        <dbReference type="ARBA" id="ARBA00022786"/>
    </source>
</evidence>
<evidence type="ECO:0000256" key="10">
    <source>
        <dbReference type="PROSITE-ProRule" id="PRU00221"/>
    </source>
</evidence>
<comment type="caution">
    <text evidence="13">The sequence shown here is derived from an EMBL/GenBank/DDBJ whole genome shotgun (WGS) entry which is preliminary data.</text>
</comment>
<evidence type="ECO:0000313" key="13">
    <source>
        <dbReference type="EMBL" id="KAL3866598.1"/>
    </source>
</evidence>
<comment type="similarity">
    <text evidence="9">Belongs to the WD repeat DCAF12 family.</text>
</comment>
<dbReference type="InterPro" id="IPR001680">
    <property type="entry name" value="WD40_rpt"/>
</dbReference>
<feature type="coiled-coil region" evidence="11">
    <location>
        <begin position="177"/>
        <end position="204"/>
    </location>
</feature>
<gene>
    <name evidence="13" type="ORF">ACJMK2_043885</name>
</gene>
<dbReference type="AlphaFoldDB" id="A0ABD3W015"/>
<dbReference type="SMART" id="SM00320">
    <property type="entry name" value="WD40"/>
    <property type="match status" value="3"/>
</dbReference>
<dbReference type="GO" id="GO:0005634">
    <property type="term" value="C:nucleus"/>
    <property type="evidence" value="ECO:0007669"/>
    <property type="project" value="UniProtKB-SubCell"/>
</dbReference>
<name>A0ABD3W015_SINWO</name>
<evidence type="ECO:0000256" key="9">
    <source>
        <dbReference type="ARBA" id="ARBA00038022"/>
    </source>
</evidence>
<organism evidence="13 14">
    <name type="scientific">Sinanodonta woodiana</name>
    <name type="common">Chinese pond mussel</name>
    <name type="synonym">Anodonta woodiana</name>
    <dbReference type="NCBI Taxonomy" id="1069815"/>
    <lineage>
        <taxon>Eukaryota</taxon>
        <taxon>Metazoa</taxon>
        <taxon>Spiralia</taxon>
        <taxon>Lophotrochozoa</taxon>
        <taxon>Mollusca</taxon>
        <taxon>Bivalvia</taxon>
        <taxon>Autobranchia</taxon>
        <taxon>Heteroconchia</taxon>
        <taxon>Palaeoheterodonta</taxon>
        <taxon>Unionida</taxon>
        <taxon>Unionoidea</taxon>
        <taxon>Unionidae</taxon>
        <taxon>Unioninae</taxon>
        <taxon>Sinanodonta</taxon>
    </lineage>
</organism>
<reference evidence="13 14" key="1">
    <citation type="submission" date="2024-11" db="EMBL/GenBank/DDBJ databases">
        <title>Chromosome-level genome assembly of the freshwater bivalve Anodonta woodiana.</title>
        <authorList>
            <person name="Chen X."/>
        </authorList>
    </citation>
    <scope>NUCLEOTIDE SEQUENCE [LARGE SCALE GENOMIC DNA]</scope>
    <source>
        <strain evidence="13">MN2024</strain>
        <tissue evidence="13">Gills</tissue>
    </source>
</reference>
<dbReference type="Gene3D" id="2.130.10.10">
    <property type="entry name" value="YVTN repeat-like/Quinoprotein amine dehydrogenase"/>
    <property type="match status" value="2"/>
</dbReference>
<dbReference type="Pfam" id="PF23760">
    <property type="entry name" value="Beta-prop_DCAF12"/>
    <property type="match status" value="1"/>
</dbReference>
<dbReference type="EMBL" id="JBJQND010000009">
    <property type="protein sequence ID" value="KAL3866598.1"/>
    <property type="molecule type" value="Genomic_DNA"/>
</dbReference>
<evidence type="ECO:0000256" key="4">
    <source>
        <dbReference type="ARBA" id="ARBA00022490"/>
    </source>
</evidence>
<dbReference type="PROSITE" id="PS50082">
    <property type="entry name" value="WD_REPEATS_2"/>
    <property type="match status" value="1"/>
</dbReference>
<evidence type="ECO:0000256" key="8">
    <source>
        <dbReference type="ARBA" id="ARBA00023242"/>
    </source>
</evidence>
<evidence type="ECO:0000256" key="6">
    <source>
        <dbReference type="ARBA" id="ARBA00022737"/>
    </source>
</evidence>
<feature type="coiled-coil region" evidence="11">
    <location>
        <begin position="237"/>
        <end position="281"/>
    </location>
</feature>
<dbReference type="InterPro" id="IPR051191">
    <property type="entry name" value="DCAF12"/>
</dbReference>
<keyword evidence="11" id="KW-0175">Coiled coil</keyword>
<evidence type="ECO:0000256" key="2">
    <source>
        <dbReference type="ARBA" id="ARBA00004496"/>
    </source>
</evidence>
<keyword evidence="6" id="KW-0677">Repeat</keyword>
<evidence type="ECO:0000256" key="5">
    <source>
        <dbReference type="ARBA" id="ARBA00022574"/>
    </source>
</evidence>
<keyword evidence="14" id="KW-1185">Reference proteome</keyword>
<comment type="pathway">
    <text evidence="3">Protein modification; protein ubiquitination.</text>
</comment>